<dbReference type="Pfam" id="PF01753">
    <property type="entry name" value="zf-MYND"/>
    <property type="match status" value="1"/>
</dbReference>
<comment type="caution">
    <text evidence="6">The sequence shown here is derived from an EMBL/GenBank/DDBJ whole genome shotgun (WGS) entry which is preliminary data.</text>
</comment>
<dbReference type="InterPro" id="IPR002893">
    <property type="entry name" value="Znf_MYND"/>
</dbReference>
<keyword evidence="1" id="KW-0479">Metal-binding</keyword>
<gene>
    <name evidence="6" type="primary">SMYD2</name>
    <name evidence="6" type="ORF">DIS24_g11195</name>
</gene>
<sequence>MGFWGERFFQSDRDFDIVGIVGEHLGIEDLYYPDDPEQLRQELDSGKLEAEFHKIRDGGYESDEDLKWLGFKTTIVVLAAAAMRHGATISDEFRQYVKTALKSRLQMYQRAKDDMAKAIDSYRNGVPLDVAGMGLDETASSDERPKGGFGLNVLSPQMFNVGEVVENECETCGKDSDTLLRCGRCRKVRYCNIECQKKAWKKHKQVCAPAA</sequence>
<evidence type="ECO:0000256" key="4">
    <source>
        <dbReference type="PROSITE-ProRule" id="PRU00134"/>
    </source>
</evidence>
<keyword evidence="2 4" id="KW-0863">Zinc-finger</keyword>
<feature type="domain" description="MYND-type" evidence="5">
    <location>
        <begin position="169"/>
        <end position="207"/>
    </location>
</feature>
<accession>A0AA39X081</accession>
<name>A0AA39X081_9PEZI</name>
<dbReference type="GO" id="GO:0008270">
    <property type="term" value="F:zinc ion binding"/>
    <property type="evidence" value="ECO:0007669"/>
    <property type="project" value="UniProtKB-KW"/>
</dbReference>
<keyword evidence="7" id="KW-1185">Reference proteome</keyword>
<proteinExistence type="predicted"/>
<dbReference type="Gene3D" id="6.10.140.2220">
    <property type="match status" value="1"/>
</dbReference>
<dbReference type="GO" id="GO:0008168">
    <property type="term" value="F:methyltransferase activity"/>
    <property type="evidence" value="ECO:0007669"/>
    <property type="project" value="UniProtKB-KW"/>
</dbReference>
<dbReference type="PROSITE" id="PS01360">
    <property type="entry name" value="ZF_MYND_1"/>
    <property type="match status" value="1"/>
</dbReference>
<evidence type="ECO:0000259" key="5">
    <source>
        <dbReference type="PROSITE" id="PS50865"/>
    </source>
</evidence>
<dbReference type="GO" id="GO:0032259">
    <property type="term" value="P:methylation"/>
    <property type="evidence" value="ECO:0007669"/>
    <property type="project" value="UniProtKB-KW"/>
</dbReference>
<evidence type="ECO:0000313" key="7">
    <source>
        <dbReference type="Proteomes" id="UP001175001"/>
    </source>
</evidence>
<organism evidence="6 7">
    <name type="scientific">Lasiodiplodia hormozganensis</name>
    <dbReference type="NCBI Taxonomy" id="869390"/>
    <lineage>
        <taxon>Eukaryota</taxon>
        <taxon>Fungi</taxon>
        <taxon>Dikarya</taxon>
        <taxon>Ascomycota</taxon>
        <taxon>Pezizomycotina</taxon>
        <taxon>Dothideomycetes</taxon>
        <taxon>Dothideomycetes incertae sedis</taxon>
        <taxon>Botryosphaeriales</taxon>
        <taxon>Botryosphaeriaceae</taxon>
        <taxon>Lasiodiplodia</taxon>
    </lineage>
</organism>
<evidence type="ECO:0000256" key="2">
    <source>
        <dbReference type="ARBA" id="ARBA00022771"/>
    </source>
</evidence>
<evidence type="ECO:0000313" key="6">
    <source>
        <dbReference type="EMBL" id="KAK0624465.1"/>
    </source>
</evidence>
<protein>
    <submittedName>
        <fullName evidence="6">N-lysine methyltransferase SMYD2</fullName>
    </submittedName>
</protein>
<dbReference type="EMBL" id="JAUJDW010000148">
    <property type="protein sequence ID" value="KAK0624465.1"/>
    <property type="molecule type" value="Genomic_DNA"/>
</dbReference>
<dbReference type="Proteomes" id="UP001175001">
    <property type="component" value="Unassembled WGS sequence"/>
</dbReference>
<evidence type="ECO:0000256" key="3">
    <source>
        <dbReference type="ARBA" id="ARBA00022833"/>
    </source>
</evidence>
<dbReference type="AlphaFoldDB" id="A0AA39X081"/>
<keyword evidence="6" id="KW-0808">Transferase</keyword>
<dbReference type="SUPFAM" id="SSF144232">
    <property type="entry name" value="HIT/MYND zinc finger-like"/>
    <property type="match status" value="1"/>
</dbReference>
<keyword evidence="6" id="KW-0489">Methyltransferase</keyword>
<dbReference type="PROSITE" id="PS50865">
    <property type="entry name" value="ZF_MYND_2"/>
    <property type="match status" value="1"/>
</dbReference>
<evidence type="ECO:0000256" key="1">
    <source>
        <dbReference type="ARBA" id="ARBA00022723"/>
    </source>
</evidence>
<keyword evidence="3" id="KW-0862">Zinc</keyword>
<reference evidence="6" key="1">
    <citation type="submission" date="2023-06" db="EMBL/GenBank/DDBJ databases">
        <title>Multi-omics analyses reveal the molecular pathogenesis toolkit of Lasiodiplodia hormozganensis, a cross-kingdom pathogen.</title>
        <authorList>
            <person name="Felix C."/>
            <person name="Meneses R."/>
            <person name="Goncalves M.F.M."/>
            <person name="Tilleman L."/>
            <person name="Duarte A.S."/>
            <person name="Jorrin-Novo J.V."/>
            <person name="Van De Peer Y."/>
            <person name="Deforce D."/>
            <person name="Van Nieuwerburgh F."/>
            <person name="Esteves A.C."/>
            <person name="Alves A."/>
        </authorList>
    </citation>
    <scope>NUCLEOTIDE SEQUENCE</scope>
    <source>
        <strain evidence="6">CBS 339.90</strain>
    </source>
</reference>